<accession>A0A8J8NMN6</accession>
<evidence type="ECO:0000256" key="1">
    <source>
        <dbReference type="SAM" id="MobiDB-lite"/>
    </source>
</evidence>
<protein>
    <submittedName>
        <fullName evidence="2">Uncharacterized protein</fullName>
    </submittedName>
</protein>
<evidence type="ECO:0000313" key="2">
    <source>
        <dbReference type="EMBL" id="TNV77653.1"/>
    </source>
</evidence>
<organism evidence="2 3">
    <name type="scientific">Halteria grandinella</name>
    <dbReference type="NCBI Taxonomy" id="5974"/>
    <lineage>
        <taxon>Eukaryota</taxon>
        <taxon>Sar</taxon>
        <taxon>Alveolata</taxon>
        <taxon>Ciliophora</taxon>
        <taxon>Intramacronucleata</taxon>
        <taxon>Spirotrichea</taxon>
        <taxon>Stichotrichia</taxon>
        <taxon>Sporadotrichida</taxon>
        <taxon>Halteriidae</taxon>
        <taxon>Halteria</taxon>
    </lineage>
</organism>
<feature type="region of interest" description="Disordered" evidence="1">
    <location>
        <begin position="173"/>
        <end position="221"/>
    </location>
</feature>
<proteinExistence type="predicted"/>
<name>A0A8J8NMN6_HALGN</name>
<reference evidence="2" key="1">
    <citation type="submission" date="2019-06" db="EMBL/GenBank/DDBJ databases">
        <authorList>
            <person name="Zheng W."/>
        </authorList>
    </citation>
    <scope>NUCLEOTIDE SEQUENCE</scope>
    <source>
        <strain evidence="2">QDHG01</strain>
    </source>
</reference>
<dbReference type="AlphaFoldDB" id="A0A8J8NMN6"/>
<dbReference type="Proteomes" id="UP000785679">
    <property type="component" value="Unassembled WGS sequence"/>
</dbReference>
<evidence type="ECO:0000313" key="3">
    <source>
        <dbReference type="Proteomes" id="UP000785679"/>
    </source>
</evidence>
<sequence length="221" mass="25503">MLAKGNTVSRYLEYLSDQHKMPQNIIQTQIRDTFNLDFIPLEDLSYSSCISHLQQKEGFEFIASEVGINMLGEYFTEQAEQSIVPMDSFVISSLYGDIVDPSLVGPPFPDIPIICKNFKMIVKSVPFELNTPKVRGQCVLTLWVKKSQKELIKQREYEAITTREEFNLLMKKEQDEASQKLQRKNAKSTGDSPVGGKSPHFERERYPWLSNREFQTKKPKD</sequence>
<gene>
    <name evidence="2" type="ORF">FGO68_gene138</name>
</gene>
<dbReference type="EMBL" id="RRYP01011555">
    <property type="protein sequence ID" value="TNV77653.1"/>
    <property type="molecule type" value="Genomic_DNA"/>
</dbReference>
<comment type="caution">
    <text evidence="2">The sequence shown here is derived from an EMBL/GenBank/DDBJ whole genome shotgun (WGS) entry which is preliminary data.</text>
</comment>
<keyword evidence="3" id="KW-1185">Reference proteome</keyword>